<dbReference type="PANTHER" id="PTHR43236">
    <property type="entry name" value="ANTITOXIN HIGA1"/>
    <property type="match status" value="1"/>
</dbReference>
<sequence length="367" mass="40459">MKAPIQDIPYIATEVPPPGETLRETLDALDMSQVQFAQRCGLSTKHVNQILQGQSAVTPETALLIERVTGVPARFWNALESDYRDALGRAQEEVAYSKDVAWLDELPMAALRKLGHVLAKPSNKNAAVRESLQFFGVSSVEVWRGIYANPSAQFLQSSAFEKSQGAIAAWLRLGEIEATRVGCASYSKHGLKELVPTMRRLTAASAQEIWPALQEMCAAVGVAVVLVPDIPGTRASGATRWLTPNKAMIQLSNRGKRNDKFWFAFFHEIGHVLLHGKKDVFFDDEDVLKQSANSAEEREANEFAANTLIPKSEHVLLEGVRSSADVRQLASALGVGPGIVAGRLQHDRGDYRTFSTLFERYELIEES</sequence>
<dbReference type="KEGG" id="cmi:CMM_2846"/>
<gene>
    <name evidence="3" type="ordered locus">CMM_2846</name>
</gene>
<dbReference type="SMART" id="SM00530">
    <property type="entry name" value="HTH_XRE"/>
    <property type="match status" value="1"/>
</dbReference>
<accession>A5CUZ3</accession>
<evidence type="ECO:0000259" key="2">
    <source>
        <dbReference type="PROSITE" id="PS50943"/>
    </source>
</evidence>
<evidence type="ECO:0000256" key="1">
    <source>
        <dbReference type="ARBA" id="ARBA00007227"/>
    </source>
</evidence>
<dbReference type="OrthoDB" id="9794834at2"/>
<dbReference type="eggNOG" id="COG3093">
    <property type="taxonomic scope" value="Bacteria"/>
</dbReference>
<protein>
    <submittedName>
        <fullName evidence="3">Plasmid maintenance system, antidote protein</fullName>
    </submittedName>
</protein>
<dbReference type="RefSeq" id="WP_012039534.1">
    <property type="nucleotide sequence ID" value="NC_009480.1"/>
</dbReference>
<dbReference type="eggNOG" id="COG2856">
    <property type="taxonomic scope" value="Bacteria"/>
</dbReference>
<dbReference type="InterPro" id="IPR001387">
    <property type="entry name" value="Cro/C1-type_HTH"/>
</dbReference>
<dbReference type="PROSITE" id="PS50943">
    <property type="entry name" value="HTH_CROC1"/>
    <property type="match status" value="1"/>
</dbReference>
<dbReference type="SUPFAM" id="SSF47413">
    <property type="entry name" value="lambda repressor-like DNA-binding domains"/>
    <property type="match status" value="1"/>
</dbReference>
<dbReference type="Gene3D" id="1.10.260.40">
    <property type="entry name" value="lambda repressor-like DNA-binding domains"/>
    <property type="match status" value="1"/>
</dbReference>
<dbReference type="InterPro" id="IPR052345">
    <property type="entry name" value="Rad_response_metalloprotease"/>
</dbReference>
<evidence type="ECO:0000313" key="4">
    <source>
        <dbReference type="Proteomes" id="UP000001564"/>
    </source>
</evidence>
<dbReference type="EMBL" id="AM711867">
    <property type="protein sequence ID" value="CAN02931.1"/>
    <property type="molecule type" value="Genomic_DNA"/>
</dbReference>
<dbReference type="InterPro" id="IPR010359">
    <property type="entry name" value="IrrE_HExxH"/>
</dbReference>
<dbReference type="InterPro" id="IPR010982">
    <property type="entry name" value="Lambda_DNA-bd_dom_sf"/>
</dbReference>
<evidence type="ECO:0000313" key="3">
    <source>
        <dbReference type="EMBL" id="CAN02931.1"/>
    </source>
</evidence>
<dbReference type="GO" id="GO:0003677">
    <property type="term" value="F:DNA binding"/>
    <property type="evidence" value="ECO:0007669"/>
    <property type="project" value="InterPro"/>
</dbReference>
<comment type="similarity">
    <text evidence="1">Belongs to the short-chain fatty acyl-CoA assimilation regulator (ScfR) family.</text>
</comment>
<proteinExistence type="inferred from homology"/>
<reference evidence="3 4" key="1">
    <citation type="journal article" date="2008" name="J. Bacteriol.">
        <title>The genome sequence of the tomato-pathogenic actinomycete Clavibacter michiganensis subsp. michiganensis NCPPB382 reveals a large island involved in pathogenicity.</title>
        <authorList>
            <person name="Gartemann K.H."/>
            <person name="Abt B."/>
            <person name="Bekel T."/>
            <person name="Burger A."/>
            <person name="Engemann J."/>
            <person name="Flugel M."/>
            <person name="Gaigalat L."/>
            <person name="Goesmann A."/>
            <person name="Grafen I."/>
            <person name="Kalinowski J."/>
            <person name="Kaup O."/>
            <person name="Kirchner O."/>
            <person name="Krause L."/>
            <person name="Linke B."/>
            <person name="McHardy A."/>
            <person name="Meyer F."/>
            <person name="Pohle S."/>
            <person name="Ruckert C."/>
            <person name="Schneiker S."/>
            <person name="Zellermann E.M."/>
            <person name="Puhler A."/>
            <person name="Eichenlaub R."/>
            <person name="Kaiser O."/>
            <person name="Bartels D."/>
        </authorList>
    </citation>
    <scope>NUCLEOTIDE SEQUENCE [LARGE SCALE GENOMIC DNA]</scope>
    <source>
        <strain evidence="3 4">NCPPB 382</strain>
    </source>
</reference>
<dbReference type="Pfam" id="PF06114">
    <property type="entry name" value="Peptidase_M78"/>
    <property type="match status" value="1"/>
</dbReference>
<organism evidence="3 4">
    <name type="scientific">Clavibacter michiganensis subsp. michiganensis (strain NCPPB 382)</name>
    <dbReference type="NCBI Taxonomy" id="443906"/>
    <lineage>
        <taxon>Bacteria</taxon>
        <taxon>Bacillati</taxon>
        <taxon>Actinomycetota</taxon>
        <taxon>Actinomycetes</taxon>
        <taxon>Micrococcales</taxon>
        <taxon>Microbacteriaceae</taxon>
        <taxon>Clavibacter</taxon>
    </lineage>
</organism>
<dbReference type="Gene3D" id="1.10.10.2910">
    <property type="match status" value="1"/>
</dbReference>
<dbReference type="AlphaFoldDB" id="A5CUZ3"/>
<dbReference type="PANTHER" id="PTHR43236:SF2">
    <property type="entry name" value="BLL0069 PROTEIN"/>
    <property type="match status" value="1"/>
</dbReference>
<feature type="domain" description="HTH cro/C1-type" evidence="2">
    <location>
        <begin position="22"/>
        <end position="76"/>
    </location>
</feature>
<name>A5CUZ3_CLAM3</name>
<dbReference type="CDD" id="cd00093">
    <property type="entry name" value="HTH_XRE"/>
    <property type="match status" value="1"/>
</dbReference>
<dbReference type="Pfam" id="PF01381">
    <property type="entry name" value="HTH_3"/>
    <property type="match status" value="1"/>
</dbReference>
<dbReference type="NCBIfam" id="TIGR02607">
    <property type="entry name" value="antidote_HigA"/>
    <property type="match status" value="1"/>
</dbReference>
<dbReference type="Proteomes" id="UP000001564">
    <property type="component" value="Chromosome"/>
</dbReference>
<dbReference type="HOGENOM" id="CLU_055824_0_0_11"/>
<keyword evidence="4" id="KW-1185">Reference proteome</keyword>
<dbReference type="InterPro" id="IPR013430">
    <property type="entry name" value="Toxin_antidote_HigA"/>
</dbReference>